<comment type="caution">
    <text evidence="12">The sequence shown here is derived from an EMBL/GenBank/DDBJ whole genome shotgun (WGS) entry which is preliminary data.</text>
</comment>
<protein>
    <recommendedName>
        <fullName evidence="4 11">Lipid-A-disaccharide synthase</fullName>
        <ecNumber evidence="3 11">2.4.1.182</ecNumber>
    </recommendedName>
</protein>
<evidence type="ECO:0000256" key="6">
    <source>
        <dbReference type="ARBA" id="ARBA00022556"/>
    </source>
</evidence>
<dbReference type="GO" id="GO:0009245">
    <property type="term" value="P:lipid A biosynthetic process"/>
    <property type="evidence" value="ECO:0007669"/>
    <property type="project" value="UniProtKB-UniRule"/>
</dbReference>
<evidence type="ECO:0000256" key="5">
    <source>
        <dbReference type="ARBA" id="ARBA00022516"/>
    </source>
</evidence>
<dbReference type="GO" id="GO:0008915">
    <property type="term" value="F:lipid-A-disaccharide synthase activity"/>
    <property type="evidence" value="ECO:0007669"/>
    <property type="project" value="UniProtKB-UniRule"/>
</dbReference>
<dbReference type="AlphaFoldDB" id="A0A839AC15"/>
<comment type="catalytic activity">
    <reaction evidence="10">
        <text>a lipid X + a UDP-2-N,3-O-bis[(3R)-3-hydroxyacyl]-alpha-D-glucosamine = a lipid A disaccharide + UDP + H(+)</text>
        <dbReference type="Rhea" id="RHEA:67828"/>
        <dbReference type="ChEBI" id="CHEBI:15378"/>
        <dbReference type="ChEBI" id="CHEBI:58223"/>
        <dbReference type="ChEBI" id="CHEBI:137748"/>
        <dbReference type="ChEBI" id="CHEBI:176338"/>
        <dbReference type="ChEBI" id="CHEBI:176343"/>
        <dbReference type="EC" id="2.4.1.182"/>
    </reaction>
</comment>
<keyword evidence="13" id="KW-1185">Reference proteome</keyword>
<accession>A0A839AC15</accession>
<keyword evidence="8 12" id="KW-0808">Transferase</keyword>
<dbReference type="EC" id="2.4.1.182" evidence="3 11"/>
<dbReference type="Proteomes" id="UP000541109">
    <property type="component" value="Unassembled WGS sequence"/>
</dbReference>
<keyword evidence="7 12" id="KW-0328">Glycosyltransferase</keyword>
<comment type="function">
    <text evidence="1">Condensation of UDP-2,3-diacylglucosamine and 2,3-diacylglucosamine-1-phosphate to form lipid A disaccharide, a precursor of lipid A, a phosphorylated glycolipid that anchors the lipopolysaccharide to the outer membrane of the cell.</text>
</comment>
<dbReference type="NCBIfam" id="TIGR00215">
    <property type="entry name" value="lpxB"/>
    <property type="match status" value="1"/>
</dbReference>
<dbReference type="PANTHER" id="PTHR30372">
    <property type="entry name" value="LIPID-A-DISACCHARIDE SYNTHASE"/>
    <property type="match status" value="1"/>
</dbReference>
<reference evidence="12 13" key="1">
    <citation type="submission" date="2020-07" db="EMBL/GenBank/DDBJ databases">
        <title>Stappia sp., F7233, whole genome shotgun sequencing project.</title>
        <authorList>
            <person name="Jiang S."/>
            <person name="Liu Z.W."/>
            <person name="Du Z.J."/>
        </authorList>
    </citation>
    <scope>NUCLEOTIDE SEQUENCE [LARGE SCALE GENOMIC DNA]</scope>
    <source>
        <strain evidence="12 13">F7233</strain>
    </source>
</reference>
<dbReference type="Pfam" id="PF02684">
    <property type="entry name" value="LpxB"/>
    <property type="match status" value="1"/>
</dbReference>
<sequence>MEPEAGRSKALRVFLVVGEESGDQLGARLMQSLKRQHSGAVIFSGVGGERMAREGLDTIFPLADIAVMGLTAVLQRLPAIIRRVHQSVDAVIAADPDVLVIIDSPDFTHNVAKRVRKRAPHIPIVDYVSPSVWAWRPGRARKMAAYVDHLLAILPFEPEVHKRLGGPPTTYVGHPLFERIDELRPTAGERPDISGAGEPLLLILPGSRGSEVGRLLAPFGEALALIAEKKAGLRVALPAVPHLADEIRRRVASWPVRPEIVLGEAEKFALFRKAHAALAASGTVSLELAIAGVPMAVAYKLDWFYRRVKDANRFLNFAGVDSMVLPNIILDEKVVPEFLDDDASPRALADKVLELLADTDTRRRQVEAFSKLEDIMRLDDGDSQSGKAARIVTELARKIR</sequence>
<dbReference type="GO" id="GO:0005543">
    <property type="term" value="F:phospholipid binding"/>
    <property type="evidence" value="ECO:0007669"/>
    <property type="project" value="TreeGrafter"/>
</dbReference>
<dbReference type="EMBL" id="JACFXV010000043">
    <property type="protein sequence ID" value="MBA5776534.1"/>
    <property type="molecule type" value="Genomic_DNA"/>
</dbReference>
<dbReference type="SUPFAM" id="SSF53756">
    <property type="entry name" value="UDP-Glycosyltransferase/glycogen phosphorylase"/>
    <property type="match status" value="1"/>
</dbReference>
<dbReference type="PANTHER" id="PTHR30372:SF4">
    <property type="entry name" value="LIPID-A-DISACCHARIDE SYNTHASE, MITOCHONDRIAL-RELATED"/>
    <property type="match status" value="1"/>
</dbReference>
<evidence type="ECO:0000256" key="9">
    <source>
        <dbReference type="ARBA" id="ARBA00023098"/>
    </source>
</evidence>
<evidence type="ECO:0000256" key="11">
    <source>
        <dbReference type="NCBIfam" id="TIGR00215"/>
    </source>
</evidence>
<dbReference type="GO" id="GO:0016020">
    <property type="term" value="C:membrane"/>
    <property type="evidence" value="ECO:0007669"/>
    <property type="project" value="GOC"/>
</dbReference>
<comment type="similarity">
    <text evidence="2">Belongs to the LpxB family.</text>
</comment>
<evidence type="ECO:0000256" key="7">
    <source>
        <dbReference type="ARBA" id="ARBA00022676"/>
    </source>
</evidence>
<keyword evidence="9" id="KW-0443">Lipid metabolism</keyword>
<organism evidence="12 13">
    <name type="scientific">Stappia albiluteola</name>
    <dbReference type="NCBI Taxonomy" id="2758565"/>
    <lineage>
        <taxon>Bacteria</taxon>
        <taxon>Pseudomonadati</taxon>
        <taxon>Pseudomonadota</taxon>
        <taxon>Alphaproteobacteria</taxon>
        <taxon>Hyphomicrobiales</taxon>
        <taxon>Stappiaceae</taxon>
        <taxon>Stappia</taxon>
    </lineage>
</organism>
<evidence type="ECO:0000256" key="10">
    <source>
        <dbReference type="ARBA" id="ARBA00048975"/>
    </source>
</evidence>
<evidence type="ECO:0000256" key="2">
    <source>
        <dbReference type="ARBA" id="ARBA00007868"/>
    </source>
</evidence>
<gene>
    <name evidence="12" type="primary">lpxB</name>
    <name evidence="12" type="ORF">H2509_05280</name>
</gene>
<evidence type="ECO:0000256" key="4">
    <source>
        <dbReference type="ARBA" id="ARBA00020902"/>
    </source>
</evidence>
<evidence type="ECO:0000256" key="1">
    <source>
        <dbReference type="ARBA" id="ARBA00002056"/>
    </source>
</evidence>
<name>A0A839AC15_9HYPH</name>
<proteinExistence type="inferred from homology"/>
<evidence type="ECO:0000256" key="8">
    <source>
        <dbReference type="ARBA" id="ARBA00022679"/>
    </source>
</evidence>
<evidence type="ECO:0000256" key="3">
    <source>
        <dbReference type="ARBA" id="ARBA00012687"/>
    </source>
</evidence>
<dbReference type="InterPro" id="IPR003835">
    <property type="entry name" value="Glyco_trans_19"/>
</dbReference>
<keyword evidence="5" id="KW-0444">Lipid biosynthesis</keyword>
<dbReference type="RefSeq" id="WP_182163020.1">
    <property type="nucleotide sequence ID" value="NZ_JACFXV010000043.1"/>
</dbReference>
<evidence type="ECO:0000313" key="13">
    <source>
        <dbReference type="Proteomes" id="UP000541109"/>
    </source>
</evidence>
<evidence type="ECO:0000313" key="12">
    <source>
        <dbReference type="EMBL" id="MBA5776534.1"/>
    </source>
</evidence>
<keyword evidence="6" id="KW-0441">Lipid A biosynthesis</keyword>